<dbReference type="PROSITE" id="PS51186">
    <property type="entry name" value="GNAT"/>
    <property type="match status" value="1"/>
</dbReference>
<evidence type="ECO:0000313" key="3">
    <source>
        <dbReference type="Proteomes" id="UP000483286"/>
    </source>
</evidence>
<accession>A0A7C9MSB8</accession>
<keyword evidence="3" id="KW-1185">Reference proteome</keyword>
<dbReference type="InterPro" id="IPR016181">
    <property type="entry name" value="Acyl_CoA_acyltransferase"/>
</dbReference>
<comment type="caution">
    <text evidence="2">The sequence shown here is derived from an EMBL/GenBank/DDBJ whole genome shotgun (WGS) entry which is preliminary data.</text>
</comment>
<dbReference type="EMBL" id="WQLB01000020">
    <property type="protein sequence ID" value="MVN87944.1"/>
    <property type="molecule type" value="Genomic_DNA"/>
</dbReference>
<name>A0A7C9MSB8_9DEIO</name>
<proteinExistence type="predicted"/>
<dbReference type="GO" id="GO:0016747">
    <property type="term" value="F:acyltransferase activity, transferring groups other than amino-acyl groups"/>
    <property type="evidence" value="ECO:0007669"/>
    <property type="project" value="InterPro"/>
</dbReference>
<dbReference type="Proteomes" id="UP000483286">
    <property type="component" value="Unassembled WGS sequence"/>
</dbReference>
<dbReference type="Gene3D" id="3.40.630.30">
    <property type="match status" value="1"/>
</dbReference>
<reference evidence="2 3" key="1">
    <citation type="submission" date="2019-12" db="EMBL/GenBank/DDBJ databases">
        <title>Deinococcus sp. HMF7620 Genome sequencing and assembly.</title>
        <authorList>
            <person name="Kang H."/>
            <person name="Kim H."/>
            <person name="Joh K."/>
        </authorList>
    </citation>
    <scope>NUCLEOTIDE SEQUENCE [LARGE SCALE GENOMIC DNA]</scope>
    <source>
        <strain evidence="2 3">HMF7620</strain>
    </source>
</reference>
<dbReference type="Pfam" id="PF00583">
    <property type="entry name" value="Acetyltransf_1"/>
    <property type="match status" value="1"/>
</dbReference>
<dbReference type="RefSeq" id="WP_157459999.1">
    <property type="nucleotide sequence ID" value="NZ_WQLB01000020.1"/>
</dbReference>
<evidence type="ECO:0000259" key="1">
    <source>
        <dbReference type="PROSITE" id="PS51186"/>
    </source>
</evidence>
<sequence length="198" mass="21921">MTLKVTPLRGPELAAHLPELARLRVTVFREYPYLYAGSADYEETYLRPLLQTPDALVVLAQDGAAVVGASSALPLTQETEALQRPLLNSPYDPAQVLYLGESVLLPEYRGRGLGHAFFDHREAHAAQLGLGITAFCAVQRPEQHPARPQPARSLHAFWAARGYREHPELAATLHWPEIPPPLGTGQDTAHPMHFWVRA</sequence>
<organism evidence="2 3">
    <name type="scientific">Deinococcus arboris</name>
    <dbReference type="NCBI Taxonomy" id="2682977"/>
    <lineage>
        <taxon>Bacteria</taxon>
        <taxon>Thermotogati</taxon>
        <taxon>Deinococcota</taxon>
        <taxon>Deinococci</taxon>
        <taxon>Deinococcales</taxon>
        <taxon>Deinococcaceae</taxon>
        <taxon>Deinococcus</taxon>
    </lineage>
</organism>
<dbReference type="SUPFAM" id="SSF55729">
    <property type="entry name" value="Acyl-CoA N-acyltransferases (Nat)"/>
    <property type="match status" value="1"/>
</dbReference>
<protein>
    <submittedName>
        <fullName evidence="2">GNAT family N-acetyltransferase</fullName>
    </submittedName>
</protein>
<gene>
    <name evidence="2" type="ORF">GO986_14380</name>
</gene>
<feature type="domain" description="N-acetyltransferase" evidence="1">
    <location>
        <begin position="3"/>
        <end position="181"/>
    </location>
</feature>
<evidence type="ECO:0000313" key="2">
    <source>
        <dbReference type="EMBL" id="MVN87944.1"/>
    </source>
</evidence>
<keyword evidence="2" id="KW-0808">Transferase</keyword>
<dbReference type="AlphaFoldDB" id="A0A7C9MSB8"/>
<dbReference type="InterPro" id="IPR000182">
    <property type="entry name" value="GNAT_dom"/>
</dbReference>
<dbReference type="CDD" id="cd04301">
    <property type="entry name" value="NAT_SF"/>
    <property type="match status" value="1"/>
</dbReference>